<dbReference type="FunFam" id="2.40.50.140:FF:000004">
    <property type="entry name" value="Elongation factor P"/>
    <property type="match status" value="1"/>
</dbReference>
<comment type="subcellular location">
    <subcellularLocation>
        <location evidence="1 7">Cytoplasm</location>
    </subcellularLocation>
</comment>
<dbReference type="PANTHER" id="PTHR30053">
    <property type="entry name" value="ELONGATION FACTOR P"/>
    <property type="match status" value="1"/>
</dbReference>
<feature type="domain" description="Elongation factor P C-terminal" evidence="10">
    <location>
        <begin position="131"/>
        <end position="186"/>
    </location>
</feature>
<dbReference type="NCBIfam" id="TIGR00038">
    <property type="entry name" value="efp"/>
    <property type="match status" value="1"/>
</dbReference>
<keyword evidence="5 7" id="KW-0251">Elongation factor</keyword>
<dbReference type="Gene3D" id="2.40.50.140">
    <property type="entry name" value="Nucleic acid-binding proteins"/>
    <property type="match status" value="2"/>
</dbReference>
<dbReference type="Gene3D" id="2.30.30.30">
    <property type="match status" value="1"/>
</dbReference>
<dbReference type="EMBL" id="LBOI01000009">
    <property type="protein sequence ID" value="KKP31459.1"/>
    <property type="molecule type" value="Genomic_DNA"/>
</dbReference>
<dbReference type="AlphaFoldDB" id="A0A0F9YIW8"/>
<dbReference type="Pfam" id="PF09285">
    <property type="entry name" value="Elong-fact-P_C"/>
    <property type="match status" value="1"/>
</dbReference>
<dbReference type="UniPathway" id="UPA00345"/>
<reference evidence="12 13" key="1">
    <citation type="journal article" date="2015" name="Nature">
        <title>rRNA introns, odd ribosomes, and small enigmatic genomes across a large radiation of phyla.</title>
        <authorList>
            <person name="Brown C.T."/>
            <person name="Hug L.A."/>
            <person name="Thomas B.C."/>
            <person name="Sharon I."/>
            <person name="Castelle C.J."/>
            <person name="Singh A."/>
            <person name="Wilkins M.J."/>
            <person name="Williams K.H."/>
            <person name="Banfield J.F."/>
        </authorList>
    </citation>
    <scope>NUCLEOTIDE SEQUENCE [LARGE SCALE GENOMIC DNA]</scope>
</reference>
<dbReference type="Pfam" id="PF08207">
    <property type="entry name" value="EFP_N"/>
    <property type="match status" value="1"/>
</dbReference>
<accession>A0A0F9YIW8</accession>
<dbReference type="InterPro" id="IPR014722">
    <property type="entry name" value="Rib_uL2_dom2"/>
</dbReference>
<dbReference type="InterPro" id="IPR008991">
    <property type="entry name" value="Translation_prot_SH3-like_sf"/>
</dbReference>
<sequence length="189" mass="21256">MSTINATALRAGIAFLYEGKPFKVIKYSLIKMGRGGATVRVNCNNLENGANIEHAFSSNLSFEQISLSKKKLQYLYKDPNFAYFMDSFSYEQIEIPLSIIGSELLYFKEGEDVNILFWDEKPMSCELPPKVTLEVIECDPGVKGNSASNFLKSAKMENGLLTKVPLFIKVGEKIRIDTRSGDYVERAKE</sequence>
<dbReference type="Pfam" id="PF01132">
    <property type="entry name" value="EFP"/>
    <property type="match status" value="1"/>
</dbReference>
<evidence type="ECO:0000256" key="8">
    <source>
        <dbReference type="NCBIfam" id="TIGR00038"/>
    </source>
</evidence>
<comment type="pathway">
    <text evidence="2 7">Protein biosynthesis; polypeptide chain elongation.</text>
</comment>
<evidence type="ECO:0000256" key="5">
    <source>
        <dbReference type="ARBA" id="ARBA00022768"/>
    </source>
</evidence>
<comment type="similarity">
    <text evidence="3 7 9">Belongs to the elongation factor P family.</text>
</comment>
<dbReference type="InterPro" id="IPR001059">
    <property type="entry name" value="Transl_elong_P/YeiP_cen"/>
</dbReference>
<feature type="domain" description="Translation elongation factor P/YeiP central" evidence="11">
    <location>
        <begin position="69"/>
        <end position="123"/>
    </location>
</feature>
<evidence type="ECO:0000259" key="10">
    <source>
        <dbReference type="SMART" id="SM00841"/>
    </source>
</evidence>
<dbReference type="HAMAP" id="MF_00141">
    <property type="entry name" value="EF_P"/>
    <property type="match status" value="1"/>
</dbReference>
<dbReference type="InterPro" id="IPR013185">
    <property type="entry name" value="Transl_elong_KOW-like"/>
</dbReference>
<dbReference type="SUPFAM" id="SSF50104">
    <property type="entry name" value="Translation proteins SH3-like domain"/>
    <property type="match status" value="1"/>
</dbReference>
<dbReference type="InterPro" id="IPR020599">
    <property type="entry name" value="Transl_elong_fac_P/YeiP"/>
</dbReference>
<dbReference type="InterPro" id="IPR011768">
    <property type="entry name" value="Transl_elongation_fac_P"/>
</dbReference>
<dbReference type="SMART" id="SM00841">
    <property type="entry name" value="Elong-fact-P_C"/>
    <property type="match status" value="1"/>
</dbReference>
<protein>
    <recommendedName>
        <fullName evidence="7 8">Elongation factor P</fullName>
        <shortName evidence="7">EF-P</shortName>
    </recommendedName>
</protein>
<dbReference type="InterPro" id="IPR013852">
    <property type="entry name" value="Transl_elong_P/YeiP_CS"/>
</dbReference>
<name>A0A0F9YIW8_9BACT</name>
<keyword evidence="6 7" id="KW-0648">Protein biosynthesis</keyword>
<evidence type="ECO:0000256" key="2">
    <source>
        <dbReference type="ARBA" id="ARBA00004815"/>
    </source>
</evidence>
<dbReference type="PROSITE" id="PS01275">
    <property type="entry name" value="EFP"/>
    <property type="match status" value="1"/>
</dbReference>
<dbReference type="FunFam" id="2.40.50.140:FF:000009">
    <property type="entry name" value="Elongation factor P"/>
    <property type="match status" value="1"/>
</dbReference>
<dbReference type="PANTHER" id="PTHR30053:SF14">
    <property type="entry name" value="TRANSLATION ELONGATION FACTOR KOW-LIKE DOMAIN-CONTAINING PROTEIN"/>
    <property type="match status" value="1"/>
</dbReference>
<evidence type="ECO:0000256" key="3">
    <source>
        <dbReference type="ARBA" id="ARBA00009479"/>
    </source>
</evidence>
<evidence type="ECO:0000256" key="4">
    <source>
        <dbReference type="ARBA" id="ARBA00022490"/>
    </source>
</evidence>
<dbReference type="NCBIfam" id="NF001810">
    <property type="entry name" value="PRK00529.1"/>
    <property type="match status" value="1"/>
</dbReference>
<dbReference type="SMART" id="SM01185">
    <property type="entry name" value="EFP"/>
    <property type="match status" value="1"/>
</dbReference>
<dbReference type="InterPro" id="IPR012340">
    <property type="entry name" value="NA-bd_OB-fold"/>
</dbReference>
<dbReference type="GO" id="GO:0005829">
    <property type="term" value="C:cytosol"/>
    <property type="evidence" value="ECO:0007669"/>
    <property type="project" value="UniProtKB-ARBA"/>
</dbReference>
<dbReference type="InterPro" id="IPR015365">
    <property type="entry name" value="Elong-fact-P_C"/>
</dbReference>
<evidence type="ECO:0000313" key="12">
    <source>
        <dbReference type="EMBL" id="KKP31459.1"/>
    </source>
</evidence>
<evidence type="ECO:0000256" key="6">
    <source>
        <dbReference type="ARBA" id="ARBA00022917"/>
    </source>
</evidence>
<evidence type="ECO:0000256" key="1">
    <source>
        <dbReference type="ARBA" id="ARBA00004496"/>
    </source>
</evidence>
<dbReference type="Proteomes" id="UP000034803">
    <property type="component" value="Unassembled WGS sequence"/>
</dbReference>
<evidence type="ECO:0000313" key="13">
    <source>
        <dbReference type="Proteomes" id="UP000034803"/>
    </source>
</evidence>
<dbReference type="CDD" id="cd04470">
    <property type="entry name" value="S1_EF-P_repeat_1"/>
    <property type="match status" value="1"/>
</dbReference>
<evidence type="ECO:0000256" key="7">
    <source>
        <dbReference type="HAMAP-Rule" id="MF_00141"/>
    </source>
</evidence>
<dbReference type="CDD" id="cd05794">
    <property type="entry name" value="S1_EF-P_repeat_2"/>
    <property type="match status" value="1"/>
</dbReference>
<comment type="function">
    <text evidence="7">Involved in peptide bond synthesis. Stimulates efficient translation and peptide-bond synthesis on native or reconstituted 70S ribosomes in vitro. Probably functions indirectly by altering the affinity of the ribosome for aminoacyl-tRNA, thus increasing their reactivity as acceptors for peptidyl transferase.</text>
</comment>
<keyword evidence="4 7" id="KW-0963">Cytoplasm</keyword>
<gene>
    <name evidence="7" type="primary">efp</name>
    <name evidence="12" type="ORF">UR21_C0009G0040</name>
</gene>
<evidence type="ECO:0000256" key="9">
    <source>
        <dbReference type="RuleBase" id="RU004389"/>
    </source>
</evidence>
<evidence type="ECO:0000259" key="11">
    <source>
        <dbReference type="SMART" id="SM01185"/>
    </source>
</evidence>
<dbReference type="GO" id="GO:0003746">
    <property type="term" value="F:translation elongation factor activity"/>
    <property type="evidence" value="ECO:0007669"/>
    <property type="project" value="UniProtKB-UniRule"/>
</dbReference>
<proteinExistence type="inferred from homology"/>
<dbReference type="GO" id="GO:0043043">
    <property type="term" value="P:peptide biosynthetic process"/>
    <property type="evidence" value="ECO:0007669"/>
    <property type="project" value="InterPro"/>
</dbReference>
<comment type="caution">
    <text evidence="12">The sequence shown here is derived from an EMBL/GenBank/DDBJ whole genome shotgun (WGS) entry which is preliminary data.</text>
</comment>
<dbReference type="SUPFAM" id="SSF50249">
    <property type="entry name" value="Nucleic acid-binding proteins"/>
    <property type="match status" value="2"/>
</dbReference>
<dbReference type="PIRSF" id="PIRSF005901">
    <property type="entry name" value="EF-P"/>
    <property type="match status" value="1"/>
</dbReference>
<organism evidence="12 13">
    <name type="scientific">Candidatus Woesebacteria bacterium GW2011_GWC2_31_9</name>
    <dbReference type="NCBI Taxonomy" id="1618586"/>
    <lineage>
        <taxon>Bacteria</taxon>
        <taxon>Candidatus Woeseibacteriota</taxon>
    </lineage>
</organism>